<accession>A0A075GSH4</accession>
<dbReference type="AlphaFoldDB" id="A0A075GSH4"/>
<keyword evidence="1" id="KW-0812">Transmembrane</keyword>
<reference evidence="2" key="1">
    <citation type="journal article" date="2014" name="Genome Biol. Evol.">
        <title>Pangenome evidence for extensive interdomain horizontal transfer affecting lineage core and shell genes in uncultured planktonic thaumarchaeota and euryarchaeota.</title>
        <authorList>
            <person name="Deschamps P."/>
            <person name="Zivanovic Y."/>
            <person name="Moreira D."/>
            <person name="Rodriguez-Valera F."/>
            <person name="Lopez-Garcia P."/>
        </authorList>
    </citation>
    <scope>NUCLEOTIDE SEQUENCE</scope>
</reference>
<feature type="transmembrane region" description="Helical" evidence="1">
    <location>
        <begin position="12"/>
        <end position="32"/>
    </location>
</feature>
<dbReference type="EMBL" id="KF900731">
    <property type="protein sequence ID" value="AIF05187.1"/>
    <property type="molecule type" value="Genomic_DNA"/>
</dbReference>
<keyword evidence="1" id="KW-1133">Transmembrane helix</keyword>
<feature type="transmembrane region" description="Helical" evidence="1">
    <location>
        <begin position="81"/>
        <end position="98"/>
    </location>
</feature>
<feature type="transmembrane region" description="Helical" evidence="1">
    <location>
        <begin position="44"/>
        <end position="69"/>
    </location>
</feature>
<sequence>MKEEGDARRDWRTLSLVVIGLLVLIVLANLRLEVRGEVTDVGIWARFAHAALISFTLVSGAIFLGTMALSHRHARLVEQALGTLLATVVGALLFGALVDSGFTAAGAATDVWSQFSMGALRILIVQGAGWLSIAFIFGVLLVLVTGRESRADPLLELESTEFTSGEE</sequence>
<evidence type="ECO:0000256" key="1">
    <source>
        <dbReference type="SAM" id="Phobius"/>
    </source>
</evidence>
<evidence type="ECO:0000313" key="2">
    <source>
        <dbReference type="EMBL" id="AIF05187.1"/>
    </source>
</evidence>
<feature type="transmembrane region" description="Helical" evidence="1">
    <location>
        <begin position="118"/>
        <end position="144"/>
    </location>
</feature>
<organism evidence="2">
    <name type="scientific">uncultured marine group II/III euryarchaeote KM3_180_D08</name>
    <dbReference type="NCBI Taxonomy" id="1457942"/>
    <lineage>
        <taxon>Archaea</taxon>
        <taxon>Methanobacteriati</taxon>
        <taxon>Methanobacteriota</taxon>
        <taxon>environmental samples</taxon>
    </lineage>
</organism>
<keyword evidence="1" id="KW-0472">Membrane</keyword>
<name>A0A075GSH4_9EURY</name>
<proteinExistence type="predicted"/>
<protein>
    <submittedName>
        <fullName evidence="2">Uncharacterized protein</fullName>
    </submittedName>
</protein>